<keyword evidence="2" id="KW-1133">Transmembrane helix</keyword>
<evidence type="ECO:0000313" key="4">
    <source>
        <dbReference type="Proteomes" id="UP000070133"/>
    </source>
</evidence>
<proteinExistence type="predicted"/>
<protein>
    <submittedName>
        <fullName evidence="3">Uncharacterized protein</fullName>
    </submittedName>
</protein>
<dbReference type="Proteomes" id="UP000070133">
    <property type="component" value="Unassembled WGS sequence"/>
</dbReference>
<comment type="caution">
    <text evidence="3">The sequence shown here is derived from an EMBL/GenBank/DDBJ whole genome shotgun (WGS) entry which is preliminary data.</text>
</comment>
<reference evidence="3 4" key="1">
    <citation type="submission" date="2015-07" db="EMBL/GenBank/DDBJ databases">
        <title>Comparative genomics of the Sigatoka disease complex on banana suggests a link between parallel evolutionary changes in Pseudocercospora fijiensis and Pseudocercospora eumusae and increased virulence on the banana host.</title>
        <authorList>
            <person name="Chang T.-C."/>
            <person name="Salvucci A."/>
            <person name="Crous P.W."/>
            <person name="Stergiopoulos I."/>
        </authorList>
    </citation>
    <scope>NUCLEOTIDE SEQUENCE [LARGE SCALE GENOMIC DNA]</scope>
    <source>
        <strain evidence="3 4">CBS 114824</strain>
    </source>
</reference>
<name>A0A139HF97_9PEZI</name>
<feature type="transmembrane region" description="Helical" evidence="2">
    <location>
        <begin position="57"/>
        <end position="77"/>
    </location>
</feature>
<dbReference type="OrthoDB" id="3644759at2759"/>
<dbReference type="AlphaFoldDB" id="A0A139HF97"/>
<keyword evidence="2" id="KW-0472">Membrane</keyword>
<dbReference type="EMBL" id="LFZN01000061">
    <property type="protein sequence ID" value="KXT01118.1"/>
    <property type="molecule type" value="Genomic_DNA"/>
</dbReference>
<organism evidence="3 4">
    <name type="scientific">Pseudocercospora eumusae</name>
    <dbReference type="NCBI Taxonomy" id="321146"/>
    <lineage>
        <taxon>Eukaryota</taxon>
        <taxon>Fungi</taxon>
        <taxon>Dikarya</taxon>
        <taxon>Ascomycota</taxon>
        <taxon>Pezizomycotina</taxon>
        <taxon>Dothideomycetes</taxon>
        <taxon>Dothideomycetidae</taxon>
        <taxon>Mycosphaerellales</taxon>
        <taxon>Mycosphaerellaceae</taxon>
        <taxon>Pseudocercospora</taxon>
    </lineage>
</organism>
<gene>
    <name evidence="3" type="ORF">AC578_10888</name>
</gene>
<accession>A0A139HF97</accession>
<sequence>MTSYSVKLEWSPGLIDFNKVRKMASNLLLVDDHHSYGGFSSSDRFFNHLFVEVVRGLAWAVLALMAVGVLVFVGFMIKESIRGHREALKDDEFNASDIDVEAGIESAYVDEPPKYEHEDAPPPMYSNEEEAAPPAYHEVSERETPKGTAEVTLPRPFHNVSTGSGSQLADAVR</sequence>
<evidence type="ECO:0000256" key="2">
    <source>
        <dbReference type="SAM" id="Phobius"/>
    </source>
</evidence>
<evidence type="ECO:0000313" key="3">
    <source>
        <dbReference type="EMBL" id="KXT01118.1"/>
    </source>
</evidence>
<evidence type="ECO:0000256" key="1">
    <source>
        <dbReference type="SAM" id="MobiDB-lite"/>
    </source>
</evidence>
<keyword evidence="2" id="KW-0812">Transmembrane</keyword>
<feature type="compositionally biased region" description="Basic and acidic residues" evidence="1">
    <location>
        <begin position="111"/>
        <end position="120"/>
    </location>
</feature>
<keyword evidence="4" id="KW-1185">Reference proteome</keyword>
<feature type="region of interest" description="Disordered" evidence="1">
    <location>
        <begin position="109"/>
        <end position="173"/>
    </location>
</feature>